<dbReference type="PROSITE" id="PS51352">
    <property type="entry name" value="THIOREDOXIN_2"/>
    <property type="match status" value="1"/>
</dbReference>
<dbReference type="Pfam" id="PF18312">
    <property type="entry name" value="ScsC_N"/>
    <property type="match status" value="1"/>
</dbReference>
<organism evidence="2 3">
    <name type="scientific">Brucella grignonensis</name>
    <dbReference type="NCBI Taxonomy" id="94627"/>
    <lineage>
        <taxon>Bacteria</taxon>
        <taxon>Pseudomonadati</taxon>
        <taxon>Pseudomonadota</taxon>
        <taxon>Alphaproteobacteria</taxon>
        <taxon>Hyphomicrobiales</taxon>
        <taxon>Brucellaceae</taxon>
        <taxon>Brucella/Ochrobactrum group</taxon>
        <taxon>Brucella</taxon>
    </lineage>
</organism>
<dbReference type="RefSeq" id="WP_094542085.1">
    <property type="nucleotide sequence ID" value="NZ_JBHEER010000001.1"/>
</dbReference>
<feature type="domain" description="Thioredoxin" evidence="1">
    <location>
        <begin position="40"/>
        <end position="266"/>
    </location>
</feature>
<keyword evidence="3" id="KW-1185">Reference proteome</keyword>
<dbReference type="InterPro" id="IPR036249">
    <property type="entry name" value="Thioredoxin-like_sf"/>
</dbReference>
<dbReference type="CDD" id="cd03023">
    <property type="entry name" value="DsbA_Com1_like"/>
    <property type="match status" value="1"/>
</dbReference>
<accession>A0A256F357</accession>
<dbReference type="InterPro" id="IPR051470">
    <property type="entry name" value="Thiol:disulfide_interchange"/>
</dbReference>
<evidence type="ECO:0000259" key="1">
    <source>
        <dbReference type="PROSITE" id="PS51352"/>
    </source>
</evidence>
<dbReference type="InterPro" id="IPR041205">
    <property type="entry name" value="ScsC_N"/>
</dbReference>
<reference evidence="2 3" key="1">
    <citation type="submission" date="2017-07" db="EMBL/GenBank/DDBJ databases">
        <title>Phylogenetic study on the rhizospheric bacterium Ochrobactrum sp. A44.</title>
        <authorList>
            <person name="Krzyzanowska D.M."/>
            <person name="Ossowicki A."/>
            <person name="Rajewska M."/>
            <person name="Maciag T."/>
            <person name="Kaczynski Z."/>
            <person name="Czerwicka M."/>
            <person name="Jafra S."/>
        </authorList>
    </citation>
    <scope>NUCLEOTIDE SEQUENCE [LARGE SCALE GENOMIC DNA]</scope>
    <source>
        <strain evidence="2 3">OgA9a</strain>
    </source>
</reference>
<dbReference type="SUPFAM" id="SSF52833">
    <property type="entry name" value="Thioredoxin-like"/>
    <property type="match status" value="1"/>
</dbReference>
<dbReference type="PANTHER" id="PTHR35272:SF3">
    <property type="entry name" value="THIOL:DISULFIDE INTERCHANGE PROTEIN DSBC"/>
    <property type="match status" value="1"/>
</dbReference>
<sequence>MKNVILGSIGGAVVGAAALALGYYAGTSHQPAPVAPPAAPVETTAAPAMNQQAVENIVRNYLLQNPEIIVEVQTALETKQAEAAQEQVKRILASSQDQLFNPSHDAVFGNPNGDVTVYEFFDYNCGYCKRALPDMEAILKNDPNVRFVMKEFPILGPDSMRAHIVAQAFKALMPAKYAEYHEVLLGAQERATEASAIADAVKLGADEAQLREKMKDPAITNAFQETYQLAQKLNITGTPSYIIGNELVPGAIGAEGLIERIAAARSANKS</sequence>
<dbReference type="PANTHER" id="PTHR35272">
    <property type="entry name" value="THIOL:DISULFIDE INTERCHANGE PROTEIN DSBC-RELATED"/>
    <property type="match status" value="1"/>
</dbReference>
<evidence type="ECO:0000313" key="2">
    <source>
        <dbReference type="EMBL" id="OYR09136.1"/>
    </source>
</evidence>
<dbReference type="EMBL" id="NNRL01000164">
    <property type="protein sequence ID" value="OYR09136.1"/>
    <property type="molecule type" value="Genomic_DNA"/>
</dbReference>
<dbReference type="InterPro" id="IPR013766">
    <property type="entry name" value="Thioredoxin_domain"/>
</dbReference>
<protein>
    <submittedName>
        <fullName evidence="2">Thioredoxin-like domain protein</fullName>
    </submittedName>
</protein>
<comment type="caution">
    <text evidence="2">The sequence shown here is derived from an EMBL/GenBank/DDBJ whole genome shotgun (WGS) entry which is preliminary data.</text>
</comment>
<proteinExistence type="predicted"/>
<dbReference type="AlphaFoldDB" id="A0A256F357"/>
<dbReference type="Pfam" id="PF01323">
    <property type="entry name" value="DSBA"/>
    <property type="match status" value="1"/>
</dbReference>
<dbReference type="InterPro" id="IPR001853">
    <property type="entry name" value="DSBA-like_thioredoxin_dom"/>
</dbReference>
<gene>
    <name evidence="2" type="ORF">CEV33_2862</name>
</gene>
<dbReference type="OrthoDB" id="9780147at2"/>
<name>A0A256F357_9HYPH</name>
<dbReference type="Proteomes" id="UP000216478">
    <property type="component" value="Unassembled WGS sequence"/>
</dbReference>
<dbReference type="GO" id="GO:0016491">
    <property type="term" value="F:oxidoreductase activity"/>
    <property type="evidence" value="ECO:0007669"/>
    <property type="project" value="InterPro"/>
</dbReference>
<dbReference type="Gene3D" id="3.40.30.10">
    <property type="entry name" value="Glutaredoxin"/>
    <property type="match status" value="1"/>
</dbReference>
<evidence type="ECO:0000313" key="3">
    <source>
        <dbReference type="Proteomes" id="UP000216478"/>
    </source>
</evidence>